<accession>I5BTW2</accession>
<sequence>MYLLRGKMQEDHMSKAKAHKQSAGQPAGTTSSGEIAIVPARGGVTSKTDRLRVRAAWMYFVEQKTQNEIAEILGIGRVSVVRMLADARARNEVKITIEGDLAEITRIERALEERFGLERAVVAPLSDPNADPIPAISAATGSFVSDVMAAGMSVGVGWGRTLFGSLPFIRARPLADFKVISLLGGVGVARRFNPAEFAWRFARAFQGDGYLIPAPAVVDSVETKTALVERCGLHEILALADTLDAVIVSVGGLASATTFYRGGYLTETVRAALEEKGAVGDILYHFYDIDGQLVDHPINDRVMSVDVDRLRRAPMRILTSGGDDKIDALIGAMKLVEPTVFITDEESARSILALA</sequence>
<name>I5BTW2_9HYPH</name>
<dbReference type="EMBL" id="AJXZ01000044">
    <property type="protein sequence ID" value="EIM73014.1"/>
    <property type="molecule type" value="Genomic_DNA"/>
</dbReference>
<evidence type="ECO:0000313" key="8">
    <source>
        <dbReference type="Proteomes" id="UP000004622"/>
    </source>
</evidence>
<dbReference type="InterPro" id="IPR037171">
    <property type="entry name" value="NagB/RpiA_transferase-like"/>
</dbReference>
<keyword evidence="2" id="KW-0805">Transcription regulation</keyword>
<dbReference type="PATRIC" id="fig|1189611.3.peg.3479"/>
<keyword evidence="3" id="KW-0238">DNA-binding</keyword>
<reference evidence="7 8" key="1">
    <citation type="journal article" date="2012" name="J. Bacteriol.">
        <title>Genome Sequence of Nitratireductor aquibiodomus Strain RA22.</title>
        <authorList>
            <person name="Singh A."/>
            <person name="Jangir P.K."/>
            <person name="Kumari C."/>
            <person name="Sharma R."/>
        </authorList>
    </citation>
    <scope>NUCLEOTIDE SEQUENCE [LARGE SCALE GENOMIC DNA]</scope>
    <source>
        <strain evidence="7 8">RA22</strain>
    </source>
</reference>
<proteinExistence type="inferred from homology"/>
<dbReference type="Gene3D" id="3.40.50.1360">
    <property type="match status" value="1"/>
</dbReference>
<organism evidence="7 8">
    <name type="scientific">Nitratireductor aquibiodomus RA22</name>
    <dbReference type="NCBI Taxonomy" id="1189611"/>
    <lineage>
        <taxon>Bacteria</taxon>
        <taxon>Pseudomonadati</taxon>
        <taxon>Pseudomonadota</taxon>
        <taxon>Alphaproteobacteria</taxon>
        <taxon>Hyphomicrobiales</taxon>
        <taxon>Phyllobacteriaceae</taxon>
        <taxon>Nitratireductor</taxon>
    </lineage>
</organism>
<dbReference type="SUPFAM" id="SSF100950">
    <property type="entry name" value="NagB/RpiA/CoA transferase-like"/>
    <property type="match status" value="1"/>
</dbReference>
<dbReference type="GO" id="GO:0030246">
    <property type="term" value="F:carbohydrate binding"/>
    <property type="evidence" value="ECO:0007669"/>
    <property type="project" value="InterPro"/>
</dbReference>
<evidence type="ECO:0000313" key="7">
    <source>
        <dbReference type="EMBL" id="EIM73014.1"/>
    </source>
</evidence>
<keyword evidence="4" id="KW-0804">Transcription</keyword>
<dbReference type="Pfam" id="PF04198">
    <property type="entry name" value="Sugar-bind"/>
    <property type="match status" value="1"/>
</dbReference>
<dbReference type="Proteomes" id="UP000004622">
    <property type="component" value="Unassembled WGS sequence"/>
</dbReference>
<evidence type="ECO:0000259" key="6">
    <source>
        <dbReference type="Pfam" id="PF04198"/>
    </source>
</evidence>
<feature type="region of interest" description="Disordered" evidence="5">
    <location>
        <begin position="13"/>
        <end position="36"/>
    </location>
</feature>
<evidence type="ECO:0000256" key="5">
    <source>
        <dbReference type="SAM" id="MobiDB-lite"/>
    </source>
</evidence>
<dbReference type="STRING" id="204799.GCA_001696575_02576"/>
<dbReference type="PANTHER" id="PTHR34294">
    <property type="entry name" value="TRANSCRIPTIONAL REGULATOR-RELATED"/>
    <property type="match status" value="1"/>
</dbReference>
<protein>
    <submittedName>
        <fullName evidence="7">Sugar-binding domain-containing protein</fullName>
    </submittedName>
</protein>
<evidence type="ECO:0000256" key="4">
    <source>
        <dbReference type="ARBA" id="ARBA00023163"/>
    </source>
</evidence>
<feature type="compositionally biased region" description="Polar residues" evidence="5">
    <location>
        <begin position="22"/>
        <end position="33"/>
    </location>
</feature>
<dbReference type="PANTHER" id="PTHR34294:SF1">
    <property type="entry name" value="TRANSCRIPTIONAL REGULATOR LSRR"/>
    <property type="match status" value="1"/>
</dbReference>
<gene>
    <name evidence="7" type="ORF">A33O_17229</name>
</gene>
<comment type="similarity">
    <text evidence="1">Belongs to the SorC transcriptional regulatory family.</text>
</comment>
<evidence type="ECO:0000256" key="1">
    <source>
        <dbReference type="ARBA" id="ARBA00010466"/>
    </source>
</evidence>
<dbReference type="AlphaFoldDB" id="I5BTW2"/>
<dbReference type="InterPro" id="IPR036388">
    <property type="entry name" value="WH-like_DNA-bd_sf"/>
</dbReference>
<dbReference type="InterPro" id="IPR007324">
    <property type="entry name" value="Sugar-bd_dom_put"/>
</dbReference>
<evidence type="ECO:0000256" key="3">
    <source>
        <dbReference type="ARBA" id="ARBA00023125"/>
    </source>
</evidence>
<feature type="domain" description="Sugar-binding" evidence="6">
    <location>
        <begin position="103"/>
        <end position="353"/>
    </location>
</feature>
<dbReference type="InterPro" id="IPR051054">
    <property type="entry name" value="SorC_transcr_regulators"/>
</dbReference>
<dbReference type="GO" id="GO:0003677">
    <property type="term" value="F:DNA binding"/>
    <property type="evidence" value="ECO:0007669"/>
    <property type="project" value="UniProtKB-KW"/>
</dbReference>
<evidence type="ECO:0000256" key="2">
    <source>
        <dbReference type="ARBA" id="ARBA00023015"/>
    </source>
</evidence>
<dbReference type="Gene3D" id="1.10.10.10">
    <property type="entry name" value="Winged helix-like DNA-binding domain superfamily/Winged helix DNA-binding domain"/>
    <property type="match status" value="1"/>
</dbReference>
<comment type="caution">
    <text evidence="7">The sequence shown here is derived from an EMBL/GenBank/DDBJ whole genome shotgun (WGS) entry which is preliminary data.</text>
</comment>